<gene>
    <name evidence="1" type="ORF">ABI_47620</name>
</gene>
<evidence type="ECO:0000313" key="2">
    <source>
        <dbReference type="Proteomes" id="UP000006512"/>
    </source>
</evidence>
<dbReference type="HOGENOM" id="CLU_2244390_0_0_5"/>
<dbReference type="OrthoDB" id="9845604at2"/>
<reference evidence="2" key="1">
    <citation type="submission" date="2011-03" db="EMBL/GenBank/DDBJ databases">
        <title>Draft genome sequence of Brevundimonas diminuta.</title>
        <authorList>
            <person name="Brown P.J.B."/>
            <person name="Buechlein A."/>
            <person name="Hemmerich C."/>
            <person name="Brun Y.V."/>
        </authorList>
    </citation>
    <scope>NUCLEOTIDE SEQUENCE [LARGE SCALE GENOMIC DNA]</scope>
    <source>
        <strain evidence="2">C19</strain>
    </source>
</reference>
<proteinExistence type="predicted"/>
<dbReference type="RefSeq" id="WP_006275536.1">
    <property type="nucleotide sequence ID" value="NZ_GL883081.1"/>
</dbReference>
<organism evidence="1 2">
    <name type="scientific">Asticcacaulis biprosthecium C19</name>
    <dbReference type="NCBI Taxonomy" id="715226"/>
    <lineage>
        <taxon>Bacteria</taxon>
        <taxon>Pseudomonadati</taxon>
        <taxon>Pseudomonadota</taxon>
        <taxon>Alphaproteobacteria</taxon>
        <taxon>Caulobacterales</taxon>
        <taxon>Caulobacteraceae</taxon>
        <taxon>Asticcacaulis</taxon>
    </lineage>
</organism>
<evidence type="ECO:0000313" key="1">
    <source>
        <dbReference type="EMBL" id="EGF89414.1"/>
    </source>
</evidence>
<protein>
    <submittedName>
        <fullName evidence="1">Uncharacterized protein</fullName>
    </submittedName>
</protein>
<dbReference type="AlphaFoldDB" id="F4QUB4"/>
<accession>F4QUB4</accession>
<keyword evidence="2" id="KW-1185">Reference proteome</keyword>
<dbReference type="EMBL" id="GL883081">
    <property type="protein sequence ID" value="EGF89414.1"/>
    <property type="molecule type" value="Genomic_DNA"/>
</dbReference>
<dbReference type="Proteomes" id="UP000006512">
    <property type="component" value="Unassembled WGS sequence"/>
</dbReference>
<sequence length="104" mass="11296">MLADYSDEILSWVETGAIKPEDARRCLMRTLPILYDGVIQPSLLARVIAYIERVLVLLEQGSITVSEAKEDTAALLGAAVEGDVDKLMALRSLIGSRVESAPHS</sequence>
<name>F4QUB4_9CAUL</name>